<evidence type="ECO:0000313" key="6">
    <source>
        <dbReference type="EMBL" id="MDA0180465.1"/>
    </source>
</evidence>
<keyword evidence="2" id="KW-0813">Transport</keyword>
<dbReference type="SUPFAM" id="SSF53822">
    <property type="entry name" value="Periplasmic binding protein-like I"/>
    <property type="match status" value="1"/>
</dbReference>
<dbReference type="PROSITE" id="PS51257">
    <property type="entry name" value="PROKAR_LIPOPROTEIN"/>
    <property type="match status" value="1"/>
</dbReference>
<keyword evidence="7" id="KW-1185">Reference proteome</keyword>
<reference evidence="6" key="1">
    <citation type="submission" date="2022-10" db="EMBL/GenBank/DDBJ databases">
        <title>The WGS of Solirubrobacter phytolaccae KCTC 29190.</title>
        <authorList>
            <person name="Jiang Z."/>
        </authorList>
    </citation>
    <scope>NUCLEOTIDE SEQUENCE</scope>
    <source>
        <strain evidence="6">KCTC 29190</strain>
    </source>
</reference>
<evidence type="ECO:0000256" key="2">
    <source>
        <dbReference type="ARBA" id="ARBA00022448"/>
    </source>
</evidence>
<dbReference type="InterPro" id="IPR028082">
    <property type="entry name" value="Peripla_BP_I"/>
</dbReference>
<evidence type="ECO:0000256" key="4">
    <source>
        <dbReference type="ARBA" id="ARBA00022970"/>
    </source>
</evidence>
<dbReference type="RefSeq" id="WP_270024777.1">
    <property type="nucleotide sequence ID" value="NZ_JAPDDP010000013.1"/>
</dbReference>
<comment type="caution">
    <text evidence="6">The sequence shown here is derived from an EMBL/GenBank/DDBJ whole genome shotgun (WGS) entry which is preliminary data.</text>
</comment>
<keyword evidence="3" id="KW-0732">Signal</keyword>
<evidence type="ECO:0000256" key="1">
    <source>
        <dbReference type="ARBA" id="ARBA00010062"/>
    </source>
</evidence>
<evidence type="ECO:0000259" key="5">
    <source>
        <dbReference type="Pfam" id="PF13458"/>
    </source>
</evidence>
<evidence type="ECO:0000313" key="7">
    <source>
        <dbReference type="Proteomes" id="UP001147653"/>
    </source>
</evidence>
<keyword evidence="4" id="KW-0029">Amino-acid transport</keyword>
<protein>
    <submittedName>
        <fullName evidence="6">ABC transporter substrate-binding protein</fullName>
    </submittedName>
</protein>
<name>A0A9X3N8N9_9ACTN</name>
<dbReference type="AlphaFoldDB" id="A0A9X3N8N9"/>
<dbReference type="InterPro" id="IPR028081">
    <property type="entry name" value="Leu-bd"/>
</dbReference>
<dbReference type="PANTHER" id="PTHR30483:SF6">
    <property type="entry name" value="PERIPLASMIC BINDING PROTEIN OF ABC TRANSPORTER FOR NATURAL AMINO ACIDS"/>
    <property type="match status" value="1"/>
</dbReference>
<evidence type="ECO:0000256" key="3">
    <source>
        <dbReference type="ARBA" id="ARBA00022729"/>
    </source>
</evidence>
<comment type="similarity">
    <text evidence="1">Belongs to the leucine-binding protein family.</text>
</comment>
<feature type="domain" description="Leucine-binding protein" evidence="5">
    <location>
        <begin position="46"/>
        <end position="361"/>
    </location>
</feature>
<dbReference type="Proteomes" id="UP001147653">
    <property type="component" value="Unassembled WGS sequence"/>
</dbReference>
<dbReference type="GO" id="GO:0006865">
    <property type="term" value="P:amino acid transport"/>
    <property type="evidence" value="ECO:0007669"/>
    <property type="project" value="UniProtKB-KW"/>
</dbReference>
<dbReference type="Gene3D" id="3.40.50.2300">
    <property type="match status" value="2"/>
</dbReference>
<dbReference type="InterPro" id="IPR051010">
    <property type="entry name" value="BCAA_transport"/>
</dbReference>
<dbReference type="PRINTS" id="PR00337">
    <property type="entry name" value="LEUILEVALBP"/>
</dbReference>
<proteinExistence type="inferred from homology"/>
<accession>A0A9X3N8N9</accession>
<dbReference type="PANTHER" id="PTHR30483">
    <property type="entry name" value="LEUCINE-SPECIFIC-BINDING PROTEIN"/>
    <property type="match status" value="1"/>
</dbReference>
<dbReference type="InterPro" id="IPR000709">
    <property type="entry name" value="Leu_Ile_Val-bd"/>
</dbReference>
<dbReference type="Pfam" id="PF13458">
    <property type="entry name" value="Peripla_BP_6"/>
    <property type="match status" value="1"/>
</dbReference>
<organism evidence="6 7">
    <name type="scientific">Solirubrobacter phytolaccae</name>
    <dbReference type="NCBI Taxonomy" id="1404360"/>
    <lineage>
        <taxon>Bacteria</taxon>
        <taxon>Bacillati</taxon>
        <taxon>Actinomycetota</taxon>
        <taxon>Thermoleophilia</taxon>
        <taxon>Solirubrobacterales</taxon>
        <taxon>Solirubrobacteraceae</taxon>
        <taxon>Solirubrobacter</taxon>
    </lineage>
</organism>
<dbReference type="EMBL" id="JAPDDP010000013">
    <property type="protein sequence ID" value="MDA0180465.1"/>
    <property type="molecule type" value="Genomic_DNA"/>
</dbReference>
<gene>
    <name evidence="6" type="ORF">OJ997_09185</name>
</gene>
<sequence length="385" mass="38723">MYRLGGAGLAGALAALVVGCGGGGSSPAAPARTVPPGGGFKPGNVTFGVLAPLETARGQEVRQGAELAAADLDVRGGVLGQRVKIVAEDDGCTAGGGEAAALKLRAVAAGVVGGVCEDAAKAAARAMDGVPLLITSANAPGVVSAKRTPTAYLTNGTPYQSALAAVHWLAYSRAQKLAVLTDDDRASAALGKEVLGLSAPVPKPVSEQVVEDVDVSVKATLAAKPDTVYWAGAPARGGELLAALRDAGFDGTFVASAASESPEFIAAAGAAADGAYVIAPASPQNLPEAADFTARFKAKFGREPGSDALQAYEGVRALAQAVTQSGKVEPERNATELTQLDPSFETLLGGELAFASDHTVKYDNNLVLRVDGTAFVVENTLRSDG</sequence>